<evidence type="ECO:0000259" key="2">
    <source>
        <dbReference type="Pfam" id="PF00339"/>
    </source>
</evidence>
<sequence>MNVQIKLDKPNEVFTNLDVITGRVTLQLRNPVNVQSIVVKLEGESRTRLLAPPRDDRRERPRPELEIHKILYKTKQIYSPSGAEGQRPSGYAGILGTGQHEWPFSFKIPFNNACNANTNTNPNLSLSGLRLEVARQPSRHVKQTLPPNLTGFPGEADIRYFVKVTVARPQFFQQNARAIVPFSFLPIEPPRRRPSSAETYARRTFQFSQTTRAVGGRKGSDSIDSSAVQEIPQVRVDARLPNPPVLTCNEDVPLRVLVTRINKFSEHLFLQSLQIELSGYTHVRAHEIGRKESTSWLIMSMSNMGIPIGNASDVVGSEIPLNREYWDQRPLPNTVAPSFETCNLARTYEIEIRIGLSCGSAKDHRPQTVVLPLRIPVTVYSGIAPPQALLDAMQDSDHDNRPARVARKSAAGGEGTNTTSPSTASSLGQPVETQYEDAPPSYEDVIAQDLPPIDGPRRDYAPPPVPEGQSGFPEEKGG</sequence>
<dbReference type="InterPro" id="IPR014756">
    <property type="entry name" value="Ig_E-set"/>
</dbReference>
<protein>
    <submittedName>
        <fullName evidence="3">Arrestin</fullName>
    </submittedName>
</protein>
<dbReference type="OrthoDB" id="3365616at2759"/>
<proteinExistence type="predicted"/>
<dbReference type="GO" id="GO:0030674">
    <property type="term" value="F:protein-macromolecule adaptor activity"/>
    <property type="evidence" value="ECO:0007669"/>
    <property type="project" value="TreeGrafter"/>
</dbReference>
<dbReference type="GO" id="GO:0005829">
    <property type="term" value="C:cytosol"/>
    <property type="evidence" value="ECO:0007669"/>
    <property type="project" value="TreeGrafter"/>
</dbReference>
<keyword evidence="4" id="KW-1185">Reference proteome</keyword>
<evidence type="ECO:0000313" key="3">
    <source>
        <dbReference type="EMBL" id="KAF2231681.1"/>
    </source>
</evidence>
<dbReference type="PANTHER" id="PTHR11188:SF166">
    <property type="entry name" value="ARRESTIN (OR S-ANTIGEN), N-TERMINAL DOMAIN PROTEIN (AFU_ORTHOLOGUE AFUA_7G02050)"/>
    <property type="match status" value="1"/>
</dbReference>
<dbReference type="Gene3D" id="2.60.40.640">
    <property type="match status" value="1"/>
</dbReference>
<organism evidence="3 4">
    <name type="scientific">Viridothelium virens</name>
    <name type="common">Speckled blister lichen</name>
    <name type="synonym">Trypethelium virens</name>
    <dbReference type="NCBI Taxonomy" id="1048519"/>
    <lineage>
        <taxon>Eukaryota</taxon>
        <taxon>Fungi</taxon>
        <taxon>Dikarya</taxon>
        <taxon>Ascomycota</taxon>
        <taxon>Pezizomycotina</taxon>
        <taxon>Dothideomycetes</taxon>
        <taxon>Dothideomycetes incertae sedis</taxon>
        <taxon>Trypetheliales</taxon>
        <taxon>Trypetheliaceae</taxon>
        <taxon>Viridothelium</taxon>
    </lineage>
</organism>
<evidence type="ECO:0000313" key="4">
    <source>
        <dbReference type="Proteomes" id="UP000800092"/>
    </source>
</evidence>
<dbReference type="GO" id="GO:0070086">
    <property type="term" value="P:ubiquitin-dependent endocytosis"/>
    <property type="evidence" value="ECO:0007669"/>
    <property type="project" value="TreeGrafter"/>
</dbReference>
<dbReference type="InterPro" id="IPR050357">
    <property type="entry name" value="Arrestin_domain-protein"/>
</dbReference>
<dbReference type="InterPro" id="IPR011021">
    <property type="entry name" value="Arrestin-like_N"/>
</dbReference>
<dbReference type="CDD" id="cd22952">
    <property type="entry name" value="ART10-like"/>
    <property type="match status" value="1"/>
</dbReference>
<feature type="region of interest" description="Disordered" evidence="1">
    <location>
        <begin position="393"/>
        <end position="478"/>
    </location>
</feature>
<dbReference type="Pfam" id="PF00339">
    <property type="entry name" value="Arrestin_N"/>
    <property type="match status" value="1"/>
</dbReference>
<gene>
    <name evidence="3" type="ORF">EV356DRAFT_506724</name>
</gene>
<dbReference type="GO" id="GO:0005886">
    <property type="term" value="C:plasma membrane"/>
    <property type="evidence" value="ECO:0007669"/>
    <property type="project" value="TreeGrafter"/>
</dbReference>
<reference evidence="3" key="1">
    <citation type="journal article" date="2020" name="Stud. Mycol.">
        <title>101 Dothideomycetes genomes: a test case for predicting lifestyles and emergence of pathogens.</title>
        <authorList>
            <person name="Haridas S."/>
            <person name="Albert R."/>
            <person name="Binder M."/>
            <person name="Bloem J."/>
            <person name="Labutti K."/>
            <person name="Salamov A."/>
            <person name="Andreopoulos B."/>
            <person name="Baker S."/>
            <person name="Barry K."/>
            <person name="Bills G."/>
            <person name="Bluhm B."/>
            <person name="Cannon C."/>
            <person name="Castanera R."/>
            <person name="Culley D."/>
            <person name="Daum C."/>
            <person name="Ezra D."/>
            <person name="Gonzalez J."/>
            <person name="Henrissat B."/>
            <person name="Kuo A."/>
            <person name="Liang C."/>
            <person name="Lipzen A."/>
            <person name="Lutzoni F."/>
            <person name="Magnuson J."/>
            <person name="Mondo S."/>
            <person name="Nolan M."/>
            <person name="Ohm R."/>
            <person name="Pangilinan J."/>
            <person name="Park H.-J."/>
            <person name="Ramirez L."/>
            <person name="Alfaro M."/>
            <person name="Sun H."/>
            <person name="Tritt A."/>
            <person name="Yoshinaga Y."/>
            <person name="Zwiers L.-H."/>
            <person name="Turgeon B."/>
            <person name="Goodwin S."/>
            <person name="Spatafora J."/>
            <person name="Crous P."/>
            <person name="Grigoriev I."/>
        </authorList>
    </citation>
    <scope>NUCLEOTIDE SEQUENCE</scope>
    <source>
        <strain evidence="3">Tuck. ex Michener</strain>
    </source>
</reference>
<dbReference type="AlphaFoldDB" id="A0A6A6H1C2"/>
<dbReference type="InterPro" id="IPR014752">
    <property type="entry name" value="Arrestin-like_C"/>
</dbReference>
<dbReference type="EMBL" id="ML991824">
    <property type="protein sequence ID" value="KAF2231681.1"/>
    <property type="molecule type" value="Genomic_DNA"/>
</dbReference>
<evidence type="ECO:0000256" key="1">
    <source>
        <dbReference type="SAM" id="MobiDB-lite"/>
    </source>
</evidence>
<feature type="domain" description="Arrestin-like N-terminal" evidence="2">
    <location>
        <begin position="3"/>
        <end position="177"/>
    </location>
</feature>
<name>A0A6A6H1C2_VIRVR</name>
<dbReference type="SUPFAM" id="SSF81296">
    <property type="entry name" value="E set domains"/>
    <property type="match status" value="1"/>
</dbReference>
<feature type="compositionally biased region" description="Polar residues" evidence="1">
    <location>
        <begin position="416"/>
        <end position="432"/>
    </location>
</feature>
<accession>A0A6A6H1C2</accession>
<dbReference type="PANTHER" id="PTHR11188">
    <property type="entry name" value="ARRESTIN DOMAIN CONTAINING PROTEIN"/>
    <property type="match status" value="1"/>
</dbReference>
<dbReference type="GO" id="GO:0031625">
    <property type="term" value="F:ubiquitin protein ligase binding"/>
    <property type="evidence" value="ECO:0007669"/>
    <property type="project" value="TreeGrafter"/>
</dbReference>
<dbReference type="Proteomes" id="UP000800092">
    <property type="component" value="Unassembled WGS sequence"/>
</dbReference>